<dbReference type="EMBL" id="ABEU02000024">
    <property type="protein sequence ID" value="PNR28194.1"/>
    <property type="molecule type" value="Genomic_DNA"/>
</dbReference>
<dbReference type="SUPFAM" id="SSF46689">
    <property type="entry name" value="Homeodomain-like"/>
    <property type="match status" value="2"/>
</dbReference>
<dbReference type="PaxDb" id="3218-PP1S73_153V6.1"/>
<reference evidence="6" key="3">
    <citation type="submission" date="2020-12" db="UniProtKB">
        <authorList>
            <consortium name="EnsemblPlants"/>
        </authorList>
    </citation>
    <scope>IDENTIFICATION</scope>
</reference>
<organism evidence="5">
    <name type="scientific">Physcomitrium patens</name>
    <name type="common">Spreading-leaved earth moss</name>
    <name type="synonym">Physcomitrella patens</name>
    <dbReference type="NCBI Taxonomy" id="3218"/>
    <lineage>
        <taxon>Eukaryota</taxon>
        <taxon>Viridiplantae</taxon>
        <taxon>Streptophyta</taxon>
        <taxon>Embryophyta</taxon>
        <taxon>Bryophyta</taxon>
        <taxon>Bryophytina</taxon>
        <taxon>Bryopsida</taxon>
        <taxon>Funariidae</taxon>
        <taxon>Funariales</taxon>
        <taxon>Funariaceae</taxon>
        <taxon>Physcomitrium</taxon>
    </lineage>
</organism>
<accession>A9SFB8</accession>
<dbReference type="Proteomes" id="UP000006727">
    <property type="component" value="Chromosome 24"/>
</dbReference>
<dbReference type="GO" id="GO:0051083">
    <property type="term" value="P:'de novo' cotranslational protein folding"/>
    <property type="evidence" value="ECO:0000318"/>
    <property type="project" value="GO_Central"/>
</dbReference>
<dbReference type="PANTHER" id="PTHR43999:SF3">
    <property type="entry name" value="TRANSCRIPTION FACTOR MAMYB"/>
    <property type="match status" value="1"/>
</dbReference>
<reference evidence="5 7" key="1">
    <citation type="journal article" date="2008" name="Science">
        <title>The Physcomitrella genome reveals evolutionary insights into the conquest of land by plants.</title>
        <authorList>
            <person name="Rensing S."/>
            <person name="Lang D."/>
            <person name="Zimmer A."/>
            <person name="Terry A."/>
            <person name="Salamov A."/>
            <person name="Shapiro H."/>
            <person name="Nishiyama T."/>
            <person name="Perroud P.-F."/>
            <person name="Lindquist E."/>
            <person name="Kamisugi Y."/>
            <person name="Tanahashi T."/>
            <person name="Sakakibara K."/>
            <person name="Fujita T."/>
            <person name="Oishi K."/>
            <person name="Shin-I T."/>
            <person name="Kuroki Y."/>
            <person name="Toyoda A."/>
            <person name="Suzuki Y."/>
            <person name="Hashimoto A."/>
            <person name="Yamaguchi K."/>
            <person name="Sugano A."/>
            <person name="Kohara Y."/>
            <person name="Fujiyama A."/>
            <person name="Anterola A."/>
            <person name="Aoki S."/>
            <person name="Ashton N."/>
            <person name="Barbazuk W.B."/>
            <person name="Barker E."/>
            <person name="Bennetzen J."/>
            <person name="Bezanilla M."/>
            <person name="Blankenship R."/>
            <person name="Cho S.H."/>
            <person name="Dutcher S."/>
            <person name="Estelle M."/>
            <person name="Fawcett J.A."/>
            <person name="Gundlach H."/>
            <person name="Hanada K."/>
            <person name="Heyl A."/>
            <person name="Hicks K.A."/>
            <person name="Hugh J."/>
            <person name="Lohr M."/>
            <person name="Mayer K."/>
            <person name="Melkozernov A."/>
            <person name="Murata T."/>
            <person name="Nelson D."/>
            <person name="Pils B."/>
            <person name="Prigge M."/>
            <person name="Reiss B."/>
            <person name="Renner T."/>
            <person name="Rombauts S."/>
            <person name="Rushton P."/>
            <person name="Sanderfoot A."/>
            <person name="Schween G."/>
            <person name="Shiu S.-H."/>
            <person name="Stueber K."/>
            <person name="Theodoulou F.L."/>
            <person name="Tu H."/>
            <person name="Van de Peer Y."/>
            <person name="Verrier P.J."/>
            <person name="Waters E."/>
            <person name="Wood A."/>
            <person name="Yang L."/>
            <person name="Cove D."/>
            <person name="Cuming A."/>
            <person name="Hasebe M."/>
            <person name="Lucas S."/>
            <person name="Mishler D.B."/>
            <person name="Reski R."/>
            <person name="Grigoriev I."/>
            <person name="Quatrano R.S."/>
            <person name="Boore J.L."/>
        </authorList>
    </citation>
    <scope>NUCLEOTIDE SEQUENCE [LARGE SCALE GENOMIC DNA]</scope>
    <source>
        <strain evidence="6 7">cv. Gransden 2004</strain>
    </source>
</reference>
<evidence type="ECO:0000259" key="3">
    <source>
        <dbReference type="PROSITE" id="PS50090"/>
    </source>
</evidence>
<evidence type="ECO:0000313" key="5">
    <source>
        <dbReference type="EMBL" id="PNR28194.1"/>
    </source>
</evidence>
<dbReference type="EnsemblPlants" id="Pp3c24_8050V3.3">
    <property type="protein sequence ID" value="PAC:32910839.CDS.1"/>
    <property type="gene ID" value="Pp3c24_8050"/>
</dbReference>
<name>A9SFB8_PHYPA</name>
<dbReference type="InterPro" id="IPR017930">
    <property type="entry name" value="Myb_dom"/>
</dbReference>
<feature type="transmembrane region" description="Helical" evidence="2">
    <location>
        <begin position="31"/>
        <end position="50"/>
    </location>
</feature>
<evidence type="ECO:0000313" key="6">
    <source>
        <dbReference type="EnsemblPlants" id="PAC:32910837.CDS.1"/>
    </source>
</evidence>
<feature type="region of interest" description="Disordered" evidence="1">
    <location>
        <begin position="90"/>
        <end position="111"/>
    </location>
</feature>
<dbReference type="InterPro" id="IPR044634">
    <property type="entry name" value="Zuotin/DnaJC2"/>
</dbReference>
<dbReference type="GO" id="GO:0005829">
    <property type="term" value="C:cytosol"/>
    <property type="evidence" value="ECO:0000318"/>
    <property type="project" value="GO_Central"/>
</dbReference>
<keyword evidence="2" id="KW-1133">Transmembrane helix</keyword>
<dbReference type="AlphaFoldDB" id="A9SFB8"/>
<dbReference type="Pfam" id="PF23082">
    <property type="entry name" value="Myb_DNA-binding_2"/>
    <property type="match status" value="1"/>
</dbReference>
<dbReference type="Gramene" id="Pp3c24_8050V3.3">
    <property type="protein sequence ID" value="PAC:32910839.CDS.1"/>
    <property type="gene ID" value="Pp3c24_8050"/>
</dbReference>
<dbReference type="Pfam" id="PF00249">
    <property type="entry name" value="Myb_DNA-binding"/>
    <property type="match status" value="1"/>
</dbReference>
<reference evidence="5 7" key="2">
    <citation type="journal article" date="2018" name="Plant J.">
        <title>The Physcomitrella patens chromosome-scale assembly reveals moss genome structure and evolution.</title>
        <authorList>
            <person name="Lang D."/>
            <person name="Ullrich K.K."/>
            <person name="Murat F."/>
            <person name="Fuchs J."/>
            <person name="Jenkins J."/>
            <person name="Haas F.B."/>
            <person name="Piednoel M."/>
            <person name="Gundlach H."/>
            <person name="Van Bel M."/>
            <person name="Meyberg R."/>
            <person name="Vives C."/>
            <person name="Morata J."/>
            <person name="Symeonidi A."/>
            <person name="Hiss M."/>
            <person name="Muchero W."/>
            <person name="Kamisugi Y."/>
            <person name="Saleh O."/>
            <person name="Blanc G."/>
            <person name="Decker E.L."/>
            <person name="van Gessel N."/>
            <person name="Grimwood J."/>
            <person name="Hayes R.D."/>
            <person name="Graham S.W."/>
            <person name="Gunter L.E."/>
            <person name="McDaniel S.F."/>
            <person name="Hoernstein S.N.W."/>
            <person name="Larsson A."/>
            <person name="Li F.W."/>
            <person name="Perroud P.F."/>
            <person name="Phillips J."/>
            <person name="Ranjan P."/>
            <person name="Rokshar D.S."/>
            <person name="Rothfels C.J."/>
            <person name="Schneider L."/>
            <person name="Shu S."/>
            <person name="Stevenson D.W."/>
            <person name="Thummler F."/>
            <person name="Tillich M."/>
            <person name="Villarreal Aguilar J.C."/>
            <person name="Widiez T."/>
            <person name="Wong G.K."/>
            <person name="Wymore A."/>
            <person name="Zhang Y."/>
            <person name="Zimmer A.D."/>
            <person name="Quatrano R.S."/>
            <person name="Mayer K.F.X."/>
            <person name="Goodstein D."/>
            <person name="Casacuberta J.M."/>
            <person name="Vandepoele K."/>
            <person name="Reski R."/>
            <person name="Cuming A.C."/>
            <person name="Tuskan G.A."/>
            <person name="Maumus F."/>
            <person name="Salse J."/>
            <person name="Schmutz J."/>
            <person name="Rensing S.A."/>
        </authorList>
    </citation>
    <scope>NUCLEOTIDE SEQUENCE [LARGE SCALE GENOMIC DNA]</scope>
    <source>
        <strain evidence="6 7">cv. Gransden 2004</strain>
    </source>
</reference>
<keyword evidence="7" id="KW-1185">Reference proteome</keyword>
<dbReference type="STRING" id="3218.A9SFB8"/>
<dbReference type="OMA" id="WTDQEMD"/>
<dbReference type="OrthoDB" id="10250354at2759"/>
<evidence type="ECO:0000256" key="2">
    <source>
        <dbReference type="SAM" id="Phobius"/>
    </source>
</evidence>
<dbReference type="EnsemblPlants" id="Pp3c24_8050V3.2">
    <property type="protein sequence ID" value="PAC:32910838.CDS.1"/>
    <property type="gene ID" value="Pp3c24_8050"/>
</dbReference>
<dbReference type="HOGENOM" id="CLU_077818_0_0_1"/>
<feature type="domain" description="HTH myb-type" evidence="4">
    <location>
        <begin position="252"/>
        <end position="302"/>
    </location>
</feature>
<evidence type="ECO:0000313" key="7">
    <source>
        <dbReference type="Proteomes" id="UP000006727"/>
    </source>
</evidence>
<keyword evidence="2" id="KW-0812">Transmembrane</keyword>
<dbReference type="GO" id="GO:0006450">
    <property type="term" value="P:regulation of translational fidelity"/>
    <property type="evidence" value="ECO:0007669"/>
    <property type="project" value="InterPro"/>
</dbReference>
<sequence length="311" mass="34445">MDFDIIDDVKPRFQLQSGPLDSTVEEKELNIVHIGVCSSAGVLFLALSWFQTGVLQFLSLWLALSLVIGPFAPVSLTGGNCRVGVGELLPEPEPLEESPREPEKRPKGFNKKSDALVGRISSRENLMSSPSLVSTSYANGTAVNVVPQQLKSGKDKEWTGEDIELLRKQLLKFPRGTLQRWDVISEVFAGSHSTEDVIKTAKLLGEKKFTDGDSYAKFLAQRKGGEKVIDSPLSQRWEGGQADVTNGTTSVWTETEDRVLVSALKTFPKDTLKRWDKIADAVPGRSKAQCFKRFSELRDSFRSSRVDQALE</sequence>
<dbReference type="FunFam" id="1.10.10.60:FF:000416">
    <property type="entry name" value="Myb family transcription factor"/>
    <property type="match status" value="1"/>
</dbReference>
<feature type="transmembrane region" description="Helical" evidence="2">
    <location>
        <begin position="57"/>
        <end position="76"/>
    </location>
</feature>
<dbReference type="GO" id="GO:0043022">
    <property type="term" value="F:ribosome binding"/>
    <property type="evidence" value="ECO:0000318"/>
    <property type="project" value="GO_Central"/>
</dbReference>
<feature type="compositionally biased region" description="Basic and acidic residues" evidence="1">
    <location>
        <begin position="97"/>
        <end position="111"/>
    </location>
</feature>
<dbReference type="Gramene" id="Pp3c24_8050V3.1">
    <property type="protein sequence ID" value="PAC:32910837.CDS.1"/>
    <property type="gene ID" value="Pp3c24_8050"/>
</dbReference>
<keyword evidence="2" id="KW-0472">Membrane</keyword>
<evidence type="ECO:0008006" key="8">
    <source>
        <dbReference type="Google" id="ProtNLM"/>
    </source>
</evidence>
<dbReference type="PROSITE" id="PS51294">
    <property type="entry name" value="HTH_MYB"/>
    <property type="match status" value="1"/>
</dbReference>
<dbReference type="CDD" id="cd00167">
    <property type="entry name" value="SANT"/>
    <property type="match status" value="1"/>
</dbReference>
<dbReference type="RefSeq" id="XP_024364469.1">
    <property type="nucleotide sequence ID" value="XM_024508701.2"/>
</dbReference>
<dbReference type="Gramene" id="Pp3c24_8050V3.2">
    <property type="protein sequence ID" value="PAC:32910838.CDS.1"/>
    <property type="gene ID" value="Pp3c24_8050"/>
</dbReference>
<dbReference type="GeneID" id="112276897"/>
<dbReference type="eggNOG" id="KOG0724">
    <property type="taxonomic scope" value="Eukaryota"/>
</dbReference>
<dbReference type="InterPro" id="IPR009057">
    <property type="entry name" value="Homeodomain-like_sf"/>
</dbReference>
<dbReference type="EnsemblPlants" id="Pp3c24_8050V3.1">
    <property type="protein sequence ID" value="PAC:32910837.CDS.1"/>
    <property type="gene ID" value="Pp3c24_8050"/>
</dbReference>
<proteinExistence type="predicted"/>
<dbReference type="InterPro" id="IPR001005">
    <property type="entry name" value="SANT/Myb"/>
</dbReference>
<evidence type="ECO:0000256" key="1">
    <source>
        <dbReference type="SAM" id="MobiDB-lite"/>
    </source>
</evidence>
<evidence type="ECO:0000259" key="4">
    <source>
        <dbReference type="PROSITE" id="PS51294"/>
    </source>
</evidence>
<dbReference type="SMART" id="SM00717">
    <property type="entry name" value="SANT"/>
    <property type="match status" value="2"/>
</dbReference>
<dbReference type="PROSITE" id="PS50090">
    <property type="entry name" value="MYB_LIKE"/>
    <property type="match status" value="1"/>
</dbReference>
<feature type="domain" description="Myb-like" evidence="3">
    <location>
        <begin position="252"/>
        <end position="298"/>
    </location>
</feature>
<dbReference type="GO" id="GO:0030544">
    <property type="term" value="F:Hsp70 protein binding"/>
    <property type="evidence" value="ECO:0000318"/>
    <property type="project" value="GO_Central"/>
</dbReference>
<dbReference type="Gene3D" id="1.10.10.60">
    <property type="entry name" value="Homeodomain-like"/>
    <property type="match status" value="2"/>
</dbReference>
<protein>
    <recommendedName>
        <fullName evidence="8">Myb-like domain-containing protein</fullName>
    </recommendedName>
</protein>
<dbReference type="PANTHER" id="PTHR43999">
    <property type="entry name" value="DNAJ HOMOLOG SUBFAMILY C MEMBER 2"/>
    <property type="match status" value="1"/>
</dbReference>
<gene>
    <name evidence="6" type="primary">LOC112276897</name>
    <name evidence="5" type="ORF">PHYPA_028786</name>
</gene>